<dbReference type="PANTHER" id="PTHR46388:SF2">
    <property type="entry name" value="NHL REPEAT-CONTAINING PROTEIN 2"/>
    <property type="match status" value="1"/>
</dbReference>
<organism evidence="5 6">
    <name type="scientific">Nitrospina watsonii</name>
    <dbReference type="NCBI Taxonomy" id="1323948"/>
    <lineage>
        <taxon>Bacteria</taxon>
        <taxon>Pseudomonadati</taxon>
        <taxon>Nitrospinota/Tectimicrobiota group</taxon>
        <taxon>Nitrospinota</taxon>
        <taxon>Nitrospinia</taxon>
        <taxon>Nitrospinales</taxon>
        <taxon>Nitrospinaceae</taxon>
        <taxon>Nitrospina</taxon>
    </lineage>
</organism>
<sequence>MQFLSKILAAFLIWIPMSASPAYTGETLYPYPEIGDGQPALSVPLTLVDGIVVDREGNVYISHRSKHRIRKIDRNGIITTVAGNGKAAFSGDGGPAIRASLNSPAGLTVDPKGNLYVADRNNHRIRKVDTEGIITTVAGNGKGDFTGDEVPAVETSLNLPSDVAVDEEGNLYISDRSNNRIRRVDPKGIITTVVGLGPAWYGGDFELALDAFLKFPFGIELDDKGNIFIADRGNNRVRKVNKDGIITTVAGDGLFASRGDRGPAFEANLAYPTDVAVDTKGSIYIADRNNSKIRKVSPLGIITTIMGTGNTHFNGDQGLAPQTNLHLPFALALGPDEKTLYVVDRNHFRIRRLDFATQRVETIAGNGEQFFKGDEGEGLGATLNGPSGLVRDSEGNLIFSDQMHNVIRKLTPEQQIVTLAGNGKIGNSGDQGSALKATLQKPSDLALDSSQNLYVVVRSGNGWRIRKIDREGTITWFAGDSRVGTGGDGGPAREASFYVIKDIAFDNHDNLLVADTANPFIRRITPEGIIDKVAAESWGKLEGDIHPNGIEIDDAGNIYVSDSGKSLIWKIDPEFAVTVFAGTGEFEDHSDGGPAVKAGIRSPGDLKFSPNGDLYVAEQTSHVIRRIDLNGIIHRVAGTGEAGFEGDGGPAVDAQINGPASMAFDEKGNLYFTDRLNSRLRKVDTNGIITTLAGKDHSGFLSDGLEVNLVVHNFP</sequence>
<dbReference type="EMBL" id="OX336137">
    <property type="protein sequence ID" value="CAI2717093.1"/>
    <property type="molecule type" value="Genomic_DNA"/>
</dbReference>
<evidence type="ECO:0000259" key="4">
    <source>
        <dbReference type="Pfam" id="PF25021"/>
    </source>
</evidence>
<dbReference type="InterPro" id="IPR011042">
    <property type="entry name" value="6-blade_b-propeller_TolB-like"/>
</dbReference>
<protein>
    <submittedName>
        <fullName evidence="5">SGL domain-containing protein</fullName>
    </submittedName>
</protein>
<gene>
    <name evidence="5" type="ORF">NSPWAT_0234</name>
</gene>
<dbReference type="PANTHER" id="PTHR46388">
    <property type="entry name" value="NHL REPEAT-CONTAINING PROTEIN 2"/>
    <property type="match status" value="1"/>
</dbReference>
<evidence type="ECO:0000256" key="3">
    <source>
        <dbReference type="SAM" id="SignalP"/>
    </source>
</evidence>
<evidence type="ECO:0000256" key="2">
    <source>
        <dbReference type="PROSITE-ProRule" id="PRU00504"/>
    </source>
</evidence>
<dbReference type="InterPro" id="IPR000033">
    <property type="entry name" value="LDLR_classB_rpt"/>
</dbReference>
<dbReference type="InterPro" id="IPR001258">
    <property type="entry name" value="NHL_repeat"/>
</dbReference>
<feature type="repeat" description="NHL" evidence="2">
    <location>
        <begin position="268"/>
        <end position="299"/>
    </location>
</feature>
<dbReference type="PROSITE" id="PS51125">
    <property type="entry name" value="NHL"/>
    <property type="match status" value="3"/>
</dbReference>
<dbReference type="InterPro" id="IPR056822">
    <property type="entry name" value="TEN_NHL"/>
</dbReference>
<feature type="domain" description="Teneurin NHL" evidence="4">
    <location>
        <begin position="259"/>
        <end position="309"/>
    </location>
</feature>
<dbReference type="Proteomes" id="UP001157733">
    <property type="component" value="Chromosome"/>
</dbReference>
<reference evidence="5 6" key="1">
    <citation type="submission" date="2022-09" db="EMBL/GenBank/DDBJ databases">
        <authorList>
            <person name="Kop L."/>
        </authorList>
    </citation>
    <scope>NUCLEOTIDE SEQUENCE [LARGE SCALE GENOMIC DNA]</scope>
    <source>
        <strain evidence="5 6">347</strain>
    </source>
</reference>
<feature type="repeat" description="NHL" evidence="2">
    <location>
        <begin position="101"/>
        <end position="131"/>
    </location>
</feature>
<evidence type="ECO:0000313" key="6">
    <source>
        <dbReference type="Proteomes" id="UP001157733"/>
    </source>
</evidence>
<feature type="chain" id="PRO_5046412372" evidence="3">
    <location>
        <begin position="22"/>
        <end position="715"/>
    </location>
</feature>
<name>A0ABM9HAE0_9BACT</name>
<keyword evidence="3" id="KW-0732">Signal</keyword>
<accession>A0ABM9HAE0</accession>
<dbReference type="SUPFAM" id="SSF101898">
    <property type="entry name" value="NHL repeat"/>
    <property type="match status" value="2"/>
</dbReference>
<dbReference type="CDD" id="cd14953">
    <property type="entry name" value="NHL_like_1"/>
    <property type="match status" value="1"/>
</dbReference>
<evidence type="ECO:0000256" key="1">
    <source>
        <dbReference type="ARBA" id="ARBA00022737"/>
    </source>
</evidence>
<keyword evidence="6" id="KW-1185">Reference proteome</keyword>
<dbReference type="SMART" id="SM00135">
    <property type="entry name" value="LY"/>
    <property type="match status" value="5"/>
</dbReference>
<feature type="domain" description="Teneurin NHL" evidence="4">
    <location>
        <begin position="646"/>
        <end position="696"/>
    </location>
</feature>
<dbReference type="Pfam" id="PF25021">
    <property type="entry name" value="TEN_NHL"/>
    <property type="match status" value="4"/>
</dbReference>
<proteinExistence type="predicted"/>
<dbReference type="Gene3D" id="2.120.10.30">
    <property type="entry name" value="TolB, C-terminal domain"/>
    <property type="match status" value="6"/>
</dbReference>
<keyword evidence="1" id="KW-0677">Repeat</keyword>
<feature type="repeat" description="NHL" evidence="2">
    <location>
        <begin position="157"/>
        <end position="187"/>
    </location>
</feature>
<feature type="signal peptide" evidence="3">
    <location>
        <begin position="1"/>
        <end position="21"/>
    </location>
</feature>
<feature type="domain" description="Teneurin NHL" evidence="4">
    <location>
        <begin position="146"/>
        <end position="195"/>
    </location>
</feature>
<evidence type="ECO:0000313" key="5">
    <source>
        <dbReference type="EMBL" id="CAI2717093.1"/>
    </source>
</evidence>
<feature type="domain" description="Teneurin NHL" evidence="4">
    <location>
        <begin position="90"/>
        <end position="140"/>
    </location>
</feature>